<feature type="transmembrane region" description="Helical" evidence="1">
    <location>
        <begin position="70"/>
        <end position="93"/>
    </location>
</feature>
<reference evidence="2 3" key="1">
    <citation type="submission" date="2024-03" db="EMBL/GenBank/DDBJ databases">
        <title>Human intestinal bacterial collection.</title>
        <authorList>
            <person name="Pauvert C."/>
            <person name="Hitch T.C.A."/>
            <person name="Clavel T."/>
        </authorList>
    </citation>
    <scope>NUCLEOTIDE SEQUENCE [LARGE SCALE GENOMIC DNA]</scope>
    <source>
        <strain evidence="2 3">CLA-SR-H024</strain>
    </source>
</reference>
<evidence type="ECO:0000313" key="3">
    <source>
        <dbReference type="Proteomes" id="UP001465426"/>
    </source>
</evidence>
<keyword evidence="1" id="KW-0472">Membrane</keyword>
<dbReference type="EMBL" id="JBBMFN010000077">
    <property type="protein sequence ID" value="MEQ2468093.1"/>
    <property type="molecule type" value="Genomic_DNA"/>
</dbReference>
<keyword evidence="1" id="KW-1133">Transmembrane helix</keyword>
<evidence type="ECO:0000313" key="2">
    <source>
        <dbReference type="EMBL" id="MEQ2468093.1"/>
    </source>
</evidence>
<dbReference type="Proteomes" id="UP001465426">
    <property type="component" value="Unassembled WGS sequence"/>
</dbReference>
<protein>
    <submittedName>
        <fullName evidence="2">Uncharacterized protein</fullName>
    </submittedName>
</protein>
<accession>A0ABV1F3Y4</accession>
<keyword evidence="3" id="KW-1185">Reference proteome</keyword>
<organism evidence="2 3">
    <name type="scientific">Niallia hominis</name>
    <dbReference type="NCBI Taxonomy" id="3133173"/>
    <lineage>
        <taxon>Bacteria</taxon>
        <taxon>Bacillati</taxon>
        <taxon>Bacillota</taxon>
        <taxon>Bacilli</taxon>
        <taxon>Bacillales</taxon>
        <taxon>Bacillaceae</taxon>
        <taxon>Niallia</taxon>
    </lineage>
</organism>
<feature type="transmembrane region" description="Helical" evidence="1">
    <location>
        <begin position="25"/>
        <end position="50"/>
    </location>
</feature>
<proteinExistence type="predicted"/>
<dbReference type="RefSeq" id="WP_349205317.1">
    <property type="nucleotide sequence ID" value="NZ_JBBMFN010000077.1"/>
</dbReference>
<evidence type="ECO:0000256" key="1">
    <source>
        <dbReference type="SAM" id="Phobius"/>
    </source>
</evidence>
<keyword evidence="1" id="KW-0812">Transmembrane</keyword>
<comment type="caution">
    <text evidence="2">The sequence shown here is derived from an EMBL/GenBank/DDBJ whole genome shotgun (WGS) entry which is preliminary data.</text>
</comment>
<sequence>MTAKTKRENKQGIEQTETWWDKWQAYVFIAVFALFVIWVYFSLLVTDMLFVKKLTEGHYPFIFFLLKDVIVYSTWGGLFLIAGLIVLIGSIYLLLAKKAAEPKKLIVPATFLTIIFLGLAYIFLGIEWINNIADSKDYLESGAVEKVIVLADYEVDYPSGMYGGAVDYVYKSMDGEVFKTNTNFDIEMFKEEKYEIYYLPRSKYIVGIDPIDN</sequence>
<gene>
    <name evidence="2" type="ORF">WMO63_20760</name>
</gene>
<feature type="transmembrane region" description="Helical" evidence="1">
    <location>
        <begin position="105"/>
        <end position="126"/>
    </location>
</feature>
<name>A0ABV1F3Y4_9BACI</name>